<dbReference type="Pfam" id="PF11236">
    <property type="entry name" value="DUF3037"/>
    <property type="match status" value="1"/>
</dbReference>
<sequence length="127" mass="14397">MQDSHLFEYAVIRVVPRVEREEFINVGVILYCAKQKFLQADIVLNKEKLSVFSGTADIVAIENNLEALKRICNGGKESGPIGQLDLASRFRWLTAMRSTVLQTSRVHPGFCKDADEKLKFLLEEQVL</sequence>
<accession>A0A7W8ZPR1</accession>
<dbReference type="Proteomes" id="UP000537204">
    <property type="component" value="Unassembled WGS sequence"/>
</dbReference>
<comment type="caution">
    <text evidence="1">The sequence shown here is derived from an EMBL/GenBank/DDBJ whole genome shotgun (WGS) entry which is preliminary data.</text>
</comment>
<organism evidence="1 2">
    <name type="scientific">Pedobacter cryoconitis</name>
    <dbReference type="NCBI Taxonomy" id="188932"/>
    <lineage>
        <taxon>Bacteria</taxon>
        <taxon>Pseudomonadati</taxon>
        <taxon>Bacteroidota</taxon>
        <taxon>Sphingobacteriia</taxon>
        <taxon>Sphingobacteriales</taxon>
        <taxon>Sphingobacteriaceae</taxon>
        <taxon>Pedobacter</taxon>
    </lineage>
</organism>
<evidence type="ECO:0008006" key="3">
    <source>
        <dbReference type="Google" id="ProtNLM"/>
    </source>
</evidence>
<name>A0A7W8ZPR1_9SPHI</name>
<dbReference type="EMBL" id="JACHCE010000006">
    <property type="protein sequence ID" value="MBB5637934.1"/>
    <property type="molecule type" value="Genomic_DNA"/>
</dbReference>
<reference evidence="1 2" key="1">
    <citation type="submission" date="2020-08" db="EMBL/GenBank/DDBJ databases">
        <title>Genomic Encyclopedia of Type Strains, Phase IV (KMG-V): Genome sequencing to study the core and pangenomes of soil and plant-associated prokaryotes.</title>
        <authorList>
            <person name="Whitman W."/>
        </authorList>
    </citation>
    <scope>NUCLEOTIDE SEQUENCE [LARGE SCALE GENOMIC DNA]</scope>
    <source>
        <strain evidence="1 2">S3M1</strain>
    </source>
</reference>
<dbReference type="AlphaFoldDB" id="A0A7W8ZPR1"/>
<evidence type="ECO:0000313" key="1">
    <source>
        <dbReference type="EMBL" id="MBB5637934.1"/>
    </source>
</evidence>
<protein>
    <recommendedName>
        <fullName evidence="3">DUF3037 family protein</fullName>
    </recommendedName>
</protein>
<evidence type="ECO:0000313" key="2">
    <source>
        <dbReference type="Proteomes" id="UP000537204"/>
    </source>
</evidence>
<dbReference type="InterPro" id="IPR021398">
    <property type="entry name" value="DUF3037"/>
</dbReference>
<gene>
    <name evidence="1" type="ORF">HDE68_003859</name>
</gene>
<proteinExistence type="predicted"/>
<dbReference type="RefSeq" id="WP_183883783.1">
    <property type="nucleotide sequence ID" value="NZ_JACHCE010000006.1"/>
</dbReference>